<dbReference type="EMBL" id="JACASF010000011">
    <property type="protein sequence ID" value="KAF6449835.1"/>
    <property type="molecule type" value="Genomic_DNA"/>
</dbReference>
<proteinExistence type="predicted"/>
<comment type="caution">
    <text evidence="1">The sequence shown here is derived from an EMBL/GenBank/DDBJ whole genome shotgun (WGS) entry which is preliminary data.</text>
</comment>
<accession>A0A7J8FQL1</accession>
<dbReference type="GO" id="GO:0044458">
    <property type="term" value="P:motile cilium assembly"/>
    <property type="evidence" value="ECO:0007669"/>
    <property type="project" value="TreeGrafter"/>
</dbReference>
<name>A0A7J8FQL1_MOLMO</name>
<dbReference type="GO" id="GO:0003341">
    <property type="term" value="P:cilium movement"/>
    <property type="evidence" value="ECO:0007669"/>
    <property type="project" value="InterPro"/>
</dbReference>
<keyword evidence="1" id="KW-0282">Flagellum</keyword>
<keyword evidence="1" id="KW-0969">Cilium</keyword>
<keyword evidence="2" id="KW-1185">Reference proteome</keyword>
<keyword evidence="1" id="KW-0966">Cell projection</keyword>
<dbReference type="AlphaFoldDB" id="A0A7J8FQL1"/>
<dbReference type="InterPro" id="IPR029676">
    <property type="entry name" value="CFAP221"/>
</dbReference>
<evidence type="ECO:0000313" key="1">
    <source>
        <dbReference type="EMBL" id="KAF6449835.1"/>
    </source>
</evidence>
<dbReference type="Proteomes" id="UP000550707">
    <property type="component" value="Unassembled WGS sequence"/>
</dbReference>
<dbReference type="GO" id="GO:0097729">
    <property type="term" value="C:9+2 motile cilium"/>
    <property type="evidence" value="ECO:0007669"/>
    <property type="project" value="TreeGrafter"/>
</dbReference>
<gene>
    <name evidence="1" type="ORF">HJG59_002739</name>
</gene>
<organism evidence="1 2">
    <name type="scientific">Molossus molossus</name>
    <name type="common">Pallas' mastiff bat</name>
    <name type="synonym">Vespertilio molossus</name>
    <dbReference type="NCBI Taxonomy" id="27622"/>
    <lineage>
        <taxon>Eukaryota</taxon>
        <taxon>Metazoa</taxon>
        <taxon>Chordata</taxon>
        <taxon>Craniata</taxon>
        <taxon>Vertebrata</taxon>
        <taxon>Euteleostomi</taxon>
        <taxon>Mammalia</taxon>
        <taxon>Eutheria</taxon>
        <taxon>Laurasiatheria</taxon>
        <taxon>Chiroptera</taxon>
        <taxon>Yangochiroptera</taxon>
        <taxon>Molossidae</taxon>
        <taxon>Molossus</taxon>
    </lineage>
</organism>
<dbReference type="PANTHER" id="PTHR46500:SF1">
    <property type="entry name" value="CILIA- AND FLAGELLA-ASSOCIATED PROTEIN 221"/>
    <property type="match status" value="1"/>
</dbReference>
<dbReference type="PANTHER" id="PTHR46500">
    <property type="entry name" value="CILIA- AND FLAGELLA-ASSOCIATED PROTEIN 221"/>
    <property type="match status" value="1"/>
</dbReference>
<sequence>MSLPFLWPYQNIEVMLTPAMIEVEFPMLDHKDSKKEKEVKDQAQPTEKAGEKVLEEIKNLRAKALNSYLILE</sequence>
<reference evidence="1 2" key="1">
    <citation type="journal article" date="2020" name="Nature">
        <title>Six reference-quality genomes reveal evolution of bat adaptations.</title>
        <authorList>
            <person name="Jebb D."/>
            <person name="Huang Z."/>
            <person name="Pippel M."/>
            <person name="Hughes G.M."/>
            <person name="Lavrichenko K."/>
            <person name="Devanna P."/>
            <person name="Winkler S."/>
            <person name="Jermiin L.S."/>
            <person name="Skirmuntt E.C."/>
            <person name="Katzourakis A."/>
            <person name="Burkitt-Gray L."/>
            <person name="Ray D.A."/>
            <person name="Sullivan K.A.M."/>
            <person name="Roscito J.G."/>
            <person name="Kirilenko B.M."/>
            <person name="Davalos L.M."/>
            <person name="Corthals A.P."/>
            <person name="Power M.L."/>
            <person name="Jones G."/>
            <person name="Ransome R.D."/>
            <person name="Dechmann D.K.N."/>
            <person name="Locatelli A.G."/>
            <person name="Puechmaille S.J."/>
            <person name="Fedrigo O."/>
            <person name="Jarvis E.D."/>
            <person name="Hiller M."/>
            <person name="Vernes S.C."/>
            <person name="Myers E.W."/>
            <person name="Teeling E.C."/>
        </authorList>
    </citation>
    <scope>NUCLEOTIDE SEQUENCE [LARGE SCALE GENOMIC DNA]</scope>
    <source>
        <strain evidence="1">MMolMol1</strain>
        <tissue evidence="1">Muscle</tissue>
    </source>
</reference>
<protein>
    <submittedName>
        <fullName evidence="1">Cilia and flagella associated protein 221</fullName>
    </submittedName>
</protein>
<evidence type="ECO:0000313" key="2">
    <source>
        <dbReference type="Proteomes" id="UP000550707"/>
    </source>
</evidence>